<reference evidence="1" key="1">
    <citation type="journal article" date="2021" name="Mol. Plant Microbe Interact.">
        <title>Complete Genome Sequence of the Plant-Pathogenic Fungus Colletotrichum lupini.</title>
        <authorList>
            <person name="Baroncelli R."/>
            <person name="Pensec F."/>
            <person name="Da Lio D."/>
            <person name="Boufleur T."/>
            <person name="Vicente I."/>
            <person name="Sarrocco S."/>
            <person name="Picot A."/>
            <person name="Baraldi E."/>
            <person name="Sukno S."/>
            <person name="Thon M."/>
            <person name="Le Floch G."/>
        </authorList>
    </citation>
    <scope>NUCLEOTIDE SEQUENCE</scope>
    <source>
        <strain evidence="1">IMI 504893</strain>
    </source>
</reference>
<gene>
    <name evidence="1" type="ORF">CLUP02_08669</name>
</gene>
<evidence type="ECO:0000313" key="2">
    <source>
        <dbReference type="Proteomes" id="UP000830671"/>
    </source>
</evidence>
<dbReference type="RefSeq" id="XP_049144796.1">
    <property type="nucleotide sequence ID" value="XM_049287653.1"/>
</dbReference>
<dbReference type="Proteomes" id="UP000830671">
    <property type="component" value="Chromosome 4"/>
</dbReference>
<dbReference type="GeneID" id="73342663"/>
<keyword evidence="2" id="KW-1185">Reference proteome</keyword>
<organism evidence="1 2">
    <name type="scientific">Colletotrichum lupini</name>
    <dbReference type="NCBI Taxonomy" id="145971"/>
    <lineage>
        <taxon>Eukaryota</taxon>
        <taxon>Fungi</taxon>
        <taxon>Dikarya</taxon>
        <taxon>Ascomycota</taxon>
        <taxon>Pezizomycotina</taxon>
        <taxon>Sordariomycetes</taxon>
        <taxon>Hypocreomycetidae</taxon>
        <taxon>Glomerellales</taxon>
        <taxon>Glomerellaceae</taxon>
        <taxon>Colletotrichum</taxon>
        <taxon>Colletotrichum acutatum species complex</taxon>
    </lineage>
</organism>
<dbReference type="AlphaFoldDB" id="A0A9Q8STI6"/>
<protein>
    <submittedName>
        <fullName evidence="1">Uncharacterized protein</fullName>
    </submittedName>
</protein>
<accession>A0A9Q8STI6</accession>
<dbReference type="KEGG" id="clup:CLUP02_08669"/>
<name>A0A9Q8STI6_9PEZI</name>
<dbReference type="EMBL" id="CP019476">
    <property type="protein sequence ID" value="UQC83175.1"/>
    <property type="molecule type" value="Genomic_DNA"/>
</dbReference>
<evidence type="ECO:0000313" key="1">
    <source>
        <dbReference type="EMBL" id="UQC83175.1"/>
    </source>
</evidence>
<proteinExistence type="predicted"/>
<sequence length="270" mass="28717">MSRVGSSGILGKFLRAGWVLRGVVVGVERAGGQKNKTRIRAGAAEEGGQCEKAGAVAKWAVTGRYQGCRAGPLLLSSVALSVTRVVAVLGFFLGQEASEKGTSSLQAENCPATFWCKGQRGGDGLNPGPDTGHCGTRRSMLRGTYTVRLSRFLRLSANQKWLHPQTLRCPPEVSLTLTASPLEIYTAQPPAHCSRPFAQTLSQIVYSPPPTVHDITENTAEPLSGRMVGAHEKRLGRPLLARQMAPDFERLVQPAATADSAAFLVAVGAD</sequence>